<dbReference type="EMBL" id="MDEJ01000047">
    <property type="protein sequence ID" value="PPU94847.1"/>
    <property type="molecule type" value="Genomic_DNA"/>
</dbReference>
<accession>A0A2S7EPY9</accession>
<evidence type="ECO:0000313" key="3">
    <source>
        <dbReference type="Proteomes" id="UP000239939"/>
    </source>
</evidence>
<comment type="caution">
    <text evidence="2">The sequence shown here is derived from an EMBL/GenBank/DDBJ whole genome shotgun (WGS) entry which is preliminary data.</text>
</comment>
<sequence length="75" mass="8190">MDCSQPCTPTLSTGPSTLTVVGPSAAWTPHKRLHGRTCGVSRDAAPKPTHPHRPITSQGDRERELQRRLDVPKPN</sequence>
<proteinExistence type="predicted"/>
<reference evidence="3" key="1">
    <citation type="submission" date="2016-08" db="EMBL/GenBank/DDBJ databases">
        <authorList>
            <person name="Merda D."/>
            <person name="Briand M."/>
            <person name="Taghouti G."/>
            <person name="Carrere S."/>
            <person name="Gouzy J."/>
            <person name="Portier P."/>
            <person name="Jacques M.-A."/>
            <person name="Fischer-Le Saux M."/>
        </authorList>
    </citation>
    <scope>NUCLEOTIDE SEQUENCE [LARGE SCALE GENOMIC DNA]</scope>
    <source>
        <strain evidence="3">CFBP1817</strain>
    </source>
</reference>
<feature type="compositionally biased region" description="Basic and acidic residues" evidence="1">
    <location>
        <begin position="59"/>
        <end position="75"/>
    </location>
</feature>
<organism evidence="2 3">
    <name type="scientific">Xanthomonas populi</name>
    <dbReference type="NCBI Taxonomy" id="53414"/>
    <lineage>
        <taxon>Bacteria</taxon>
        <taxon>Pseudomonadati</taxon>
        <taxon>Pseudomonadota</taxon>
        <taxon>Gammaproteobacteria</taxon>
        <taxon>Lysobacterales</taxon>
        <taxon>Lysobacteraceae</taxon>
        <taxon>Xanthomonas</taxon>
    </lineage>
</organism>
<evidence type="ECO:0000313" key="2">
    <source>
        <dbReference type="EMBL" id="PPU94847.1"/>
    </source>
</evidence>
<protein>
    <submittedName>
        <fullName evidence="2">Uncharacterized protein</fullName>
    </submittedName>
</protein>
<keyword evidence="3" id="KW-1185">Reference proteome</keyword>
<feature type="region of interest" description="Disordered" evidence="1">
    <location>
        <begin position="36"/>
        <end position="75"/>
    </location>
</feature>
<dbReference type="AlphaFoldDB" id="A0A2S7EPY9"/>
<dbReference type="Proteomes" id="UP000239939">
    <property type="component" value="Unassembled WGS sequence"/>
</dbReference>
<name>A0A2S7EPY9_9XANT</name>
<evidence type="ECO:0000256" key="1">
    <source>
        <dbReference type="SAM" id="MobiDB-lite"/>
    </source>
</evidence>
<gene>
    <name evidence="2" type="ORF">XpopCFBP1817_09570</name>
</gene>